<feature type="signal peptide" evidence="1">
    <location>
        <begin position="1"/>
        <end position="24"/>
    </location>
</feature>
<sequence length="155" mass="16613">MTGEKRTALALWLFSLALLFTACSTPDATSPGDRSSGGQVSAATASEFGDVTLPGGAEVLGADSDSGIDTRYRLALRMNAAQLRELLSQFKEQPQASEIHRATPVIAGPPLSDAPNPLYAQDRITTKAGRTVYRDIIVDERSPDEVYVHLAMFTT</sequence>
<gene>
    <name evidence="2" type="ORF">JOF57_005194</name>
</gene>
<accession>A0ABS5A1P1</accession>
<dbReference type="EMBL" id="JAGIOP010000002">
    <property type="protein sequence ID" value="MBP2455281.1"/>
    <property type="molecule type" value="Genomic_DNA"/>
</dbReference>
<comment type="caution">
    <text evidence="2">The sequence shown here is derived from an EMBL/GenBank/DDBJ whole genome shotgun (WGS) entry which is preliminary data.</text>
</comment>
<dbReference type="PROSITE" id="PS51257">
    <property type="entry name" value="PROKAR_LIPOPROTEIN"/>
    <property type="match status" value="1"/>
</dbReference>
<dbReference type="Proteomes" id="UP000694460">
    <property type="component" value="Unassembled WGS sequence"/>
</dbReference>
<dbReference type="RefSeq" id="WP_209921792.1">
    <property type="nucleotide sequence ID" value="NZ_JAGIOP010000002.1"/>
</dbReference>
<keyword evidence="1" id="KW-0732">Signal</keyword>
<evidence type="ECO:0000313" key="2">
    <source>
        <dbReference type="EMBL" id="MBP2455281.1"/>
    </source>
</evidence>
<reference evidence="2 3" key="1">
    <citation type="submission" date="2021-03" db="EMBL/GenBank/DDBJ databases">
        <title>Sequencing the genomes of 1000 actinobacteria strains.</title>
        <authorList>
            <person name="Klenk H.-P."/>
        </authorList>
    </citation>
    <scope>NUCLEOTIDE SEQUENCE [LARGE SCALE GENOMIC DNA]</scope>
    <source>
        <strain evidence="2 3">DSM 46713</strain>
    </source>
</reference>
<proteinExistence type="predicted"/>
<evidence type="ECO:0000256" key="1">
    <source>
        <dbReference type="SAM" id="SignalP"/>
    </source>
</evidence>
<feature type="chain" id="PRO_5045875309" evidence="1">
    <location>
        <begin position="25"/>
        <end position="155"/>
    </location>
</feature>
<evidence type="ECO:0000313" key="3">
    <source>
        <dbReference type="Proteomes" id="UP000694460"/>
    </source>
</evidence>
<organism evidence="2 3">
    <name type="scientific">Mycolicibacterium lutetiense</name>
    <dbReference type="NCBI Taxonomy" id="1641992"/>
    <lineage>
        <taxon>Bacteria</taxon>
        <taxon>Bacillati</taxon>
        <taxon>Actinomycetota</taxon>
        <taxon>Actinomycetes</taxon>
        <taxon>Mycobacteriales</taxon>
        <taxon>Mycobacteriaceae</taxon>
        <taxon>Mycolicibacterium</taxon>
    </lineage>
</organism>
<name>A0ABS5A1P1_9MYCO</name>
<keyword evidence="3" id="KW-1185">Reference proteome</keyword>
<protein>
    <submittedName>
        <fullName evidence="2">Uncharacterized protein</fullName>
    </submittedName>
</protein>